<evidence type="ECO:0000313" key="2">
    <source>
        <dbReference type="Proteomes" id="UP001279410"/>
    </source>
</evidence>
<evidence type="ECO:0000313" key="1">
    <source>
        <dbReference type="EMBL" id="GLD75004.1"/>
    </source>
</evidence>
<gene>
    <name evidence="1" type="ORF">AKAME5_002633700</name>
</gene>
<proteinExistence type="predicted"/>
<protein>
    <submittedName>
        <fullName evidence="1">Microtubule-actin cross-linking factor 1-like isoform X1</fullName>
    </submittedName>
</protein>
<keyword evidence="2" id="KW-1185">Reference proteome</keyword>
<organism evidence="1 2">
    <name type="scientific">Lates japonicus</name>
    <name type="common">Japanese lates</name>
    <dbReference type="NCBI Taxonomy" id="270547"/>
    <lineage>
        <taxon>Eukaryota</taxon>
        <taxon>Metazoa</taxon>
        <taxon>Chordata</taxon>
        <taxon>Craniata</taxon>
        <taxon>Vertebrata</taxon>
        <taxon>Euteleostomi</taxon>
        <taxon>Actinopterygii</taxon>
        <taxon>Neopterygii</taxon>
        <taxon>Teleostei</taxon>
        <taxon>Neoteleostei</taxon>
        <taxon>Acanthomorphata</taxon>
        <taxon>Carangaria</taxon>
        <taxon>Carangaria incertae sedis</taxon>
        <taxon>Centropomidae</taxon>
        <taxon>Lates</taxon>
    </lineage>
</organism>
<sequence length="92" mass="10069">MSFATRRTHAASISAESSRLCSGALGASQFRPSSGQHSSSWYLTNCRMQPQIHNLHTKSTELGGRLSGLLERYQQYQDEALLSTPGSAPEQN</sequence>
<name>A0AAD3NQ35_LATJO</name>
<dbReference type="EMBL" id="BRZM01002645">
    <property type="protein sequence ID" value="GLD75004.1"/>
    <property type="molecule type" value="Genomic_DNA"/>
</dbReference>
<reference evidence="1" key="1">
    <citation type="submission" date="2022-08" db="EMBL/GenBank/DDBJ databases">
        <title>Genome sequencing of akame (Lates japonicus).</title>
        <authorList>
            <person name="Hashiguchi Y."/>
            <person name="Takahashi H."/>
        </authorList>
    </citation>
    <scope>NUCLEOTIDE SEQUENCE</scope>
    <source>
        <strain evidence="1">Kochi</strain>
    </source>
</reference>
<accession>A0AAD3NQ35</accession>
<comment type="caution">
    <text evidence="1">The sequence shown here is derived from an EMBL/GenBank/DDBJ whole genome shotgun (WGS) entry which is preliminary data.</text>
</comment>
<dbReference type="Proteomes" id="UP001279410">
    <property type="component" value="Unassembled WGS sequence"/>
</dbReference>
<dbReference type="AlphaFoldDB" id="A0AAD3NQ35"/>